<keyword evidence="3" id="KW-1185">Reference proteome</keyword>
<evidence type="ECO:0008006" key="4">
    <source>
        <dbReference type="Google" id="ProtNLM"/>
    </source>
</evidence>
<dbReference type="Pfam" id="PF00106">
    <property type="entry name" value="adh_short"/>
    <property type="match status" value="1"/>
</dbReference>
<sequence length="326" mass="36344">MGNSLAIMRPAIDQCWPPKPQFSPDQIPDLTGRVVAITGGNSGIGKETVKALLQHNAKVYLGARNKSKAEAAIKELKEETGKEAIFWEIDLSSLAAVRKGAEEFLRLMHALFSKEKELHILFLNAGIMWSPLDQFTPDGYDLQWGTNIVAHFLLTKLLMPALLAGKETSPDHHARIITTSSTGAYFYPWIQWDSFKDHPIRHKMGTKDIYFQSKFAGVVVAKEFAKRYGGDGIISISVNPGNLKTNLQQNASSFEYKILSVLLLYPAPLGALTQLWGGTMPEALNYNGGFLIPWARVGKPPKQALDNELGEKLWNYLENEVKDYLK</sequence>
<organism evidence="2 3">
    <name type="scientific">Somion occarium</name>
    <dbReference type="NCBI Taxonomy" id="3059160"/>
    <lineage>
        <taxon>Eukaryota</taxon>
        <taxon>Fungi</taxon>
        <taxon>Dikarya</taxon>
        <taxon>Basidiomycota</taxon>
        <taxon>Agaricomycotina</taxon>
        <taxon>Agaricomycetes</taxon>
        <taxon>Polyporales</taxon>
        <taxon>Cerrenaceae</taxon>
        <taxon>Somion</taxon>
    </lineage>
</organism>
<evidence type="ECO:0000256" key="1">
    <source>
        <dbReference type="ARBA" id="ARBA00023002"/>
    </source>
</evidence>
<name>A0ABP1CZA3_9APHY</name>
<reference evidence="3" key="1">
    <citation type="submission" date="2024-04" db="EMBL/GenBank/DDBJ databases">
        <authorList>
            <person name="Shaw F."/>
            <person name="Minotto A."/>
        </authorList>
    </citation>
    <scope>NUCLEOTIDE SEQUENCE [LARGE SCALE GENOMIC DNA]</scope>
</reference>
<keyword evidence="1" id="KW-0560">Oxidoreductase</keyword>
<dbReference type="EMBL" id="OZ037945">
    <property type="protein sequence ID" value="CAL1700048.1"/>
    <property type="molecule type" value="Genomic_DNA"/>
</dbReference>
<proteinExistence type="predicted"/>
<dbReference type="SUPFAM" id="SSF51735">
    <property type="entry name" value="NAD(P)-binding Rossmann-fold domains"/>
    <property type="match status" value="1"/>
</dbReference>
<dbReference type="PANTHER" id="PTHR43157:SF31">
    <property type="entry name" value="PHOSPHATIDYLINOSITOL-GLYCAN BIOSYNTHESIS CLASS F PROTEIN"/>
    <property type="match status" value="1"/>
</dbReference>
<accession>A0ABP1CZA3</accession>
<evidence type="ECO:0000313" key="3">
    <source>
        <dbReference type="Proteomes" id="UP001497453"/>
    </source>
</evidence>
<dbReference type="Gene3D" id="3.40.50.720">
    <property type="entry name" value="NAD(P)-binding Rossmann-like Domain"/>
    <property type="match status" value="1"/>
</dbReference>
<dbReference type="PANTHER" id="PTHR43157">
    <property type="entry name" value="PHOSPHATIDYLINOSITOL-GLYCAN BIOSYNTHESIS CLASS F PROTEIN-RELATED"/>
    <property type="match status" value="1"/>
</dbReference>
<gene>
    <name evidence="2" type="ORF">GFSPODELE1_LOCUS2974</name>
</gene>
<dbReference type="Proteomes" id="UP001497453">
    <property type="component" value="Chromosome 2"/>
</dbReference>
<evidence type="ECO:0000313" key="2">
    <source>
        <dbReference type="EMBL" id="CAL1700048.1"/>
    </source>
</evidence>
<dbReference type="InterPro" id="IPR002347">
    <property type="entry name" value="SDR_fam"/>
</dbReference>
<dbReference type="InterPro" id="IPR036291">
    <property type="entry name" value="NAD(P)-bd_dom_sf"/>
</dbReference>
<dbReference type="PRINTS" id="PR00081">
    <property type="entry name" value="GDHRDH"/>
</dbReference>
<protein>
    <recommendedName>
        <fullName evidence="4">NAD(P)-binding protein</fullName>
    </recommendedName>
</protein>